<feature type="transmembrane region" description="Helical" evidence="2">
    <location>
        <begin position="196"/>
        <end position="214"/>
    </location>
</feature>
<protein>
    <recommendedName>
        <fullName evidence="3">EamA domain-containing protein</fullName>
    </recommendedName>
</protein>
<feature type="transmembrane region" description="Helical" evidence="2">
    <location>
        <begin position="113"/>
        <end position="131"/>
    </location>
</feature>
<dbReference type="Proteomes" id="UP000007735">
    <property type="component" value="Plasmid pSfHH103e"/>
</dbReference>
<keyword evidence="2" id="KW-0472">Membrane</keyword>
<dbReference type="AlphaFoldDB" id="G9AJ84"/>
<geneLocation type="plasmid" evidence="4 5">
    <name>pSfHH103e</name>
</geneLocation>
<feature type="region of interest" description="Disordered" evidence="1">
    <location>
        <begin position="296"/>
        <end position="321"/>
    </location>
</feature>
<sequence>MITAIGGLALTIDIPLIRLASGDPWSILMLRSGTTFASALVIWTLWKLLRGNPPALVQGRTGLAVALLYGAASVTFVMAVFNTSTANLVFILAFNTVFTALLAWLFLKELPRFGTLMAMPVMLCGVLLIVFDGMSRNNLLGDVFALISAFLLASAITITRSSKKDMGFAALMAFVAPFSLAALMVFHTGLQLEQPWWIVLNGAIVLPVSFFCLGTGPKYISGPEVAMFYLLETVLAPIWVWMIFAEVPSINSLIGGGILIVTLLAHSLWLLLSNTYQPVDASVQSTAHSLVRAETSNAASTPAQSVQGRSVPSHIKKRGHR</sequence>
<evidence type="ECO:0000256" key="1">
    <source>
        <dbReference type="SAM" id="MobiDB-lite"/>
    </source>
</evidence>
<keyword evidence="4" id="KW-0614">Plasmid</keyword>
<dbReference type="KEGG" id="sfh:SFHH103_06658"/>
<evidence type="ECO:0000259" key="3">
    <source>
        <dbReference type="Pfam" id="PF00892"/>
    </source>
</evidence>
<feature type="domain" description="EamA" evidence="3">
    <location>
        <begin position="18"/>
        <end position="130"/>
    </location>
</feature>
<evidence type="ECO:0000313" key="5">
    <source>
        <dbReference type="Proteomes" id="UP000007735"/>
    </source>
</evidence>
<reference evidence="4 5" key="1">
    <citation type="journal article" date="2012" name="J. Bacteriol.">
        <title>Genome sequence of the soybean symbiont Sinorhizobium fredii HH103.</title>
        <authorList>
            <person name="Weidner S."/>
            <person name="Becker A."/>
            <person name="Bonilla I."/>
            <person name="Jaenicke S."/>
            <person name="Lloret J."/>
            <person name="Margaret I."/>
            <person name="Puhler A."/>
            <person name="Ruiz-Sainz J.E."/>
            <person name="Schneiker-Bekel S."/>
            <person name="Szczepanowski R."/>
            <person name="Vinardell J.M."/>
            <person name="Zehner S."/>
            <person name="Gottfert M."/>
        </authorList>
    </citation>
    <scope>NUCLEOTIDE SEQUENCE [LARGE SCALE GENOMIC DNA]</scope>
    <source>
        <strain evidence="4 5">HH103</strain>
        <plasmid evidence="5">pSfHH103e</plasmid>
    </source>
</reference>
<feature type="transmembrane region" description="Helical" evidence="2">
    <location>
        <begin position="143"/>
        <end position="161"/>
    </location>
</feature>
<accession>G9AJ84</accession>
<feature type="transmembrane region" description="Helical" evidence="2">
    <location>
        <begin position="61"/>
        <end position="81"/>
    </location>
</feature>
<evidence type="ECO:0000313" key="4">
    <source>
        <dbReference type="EMBL" id="CCF01116.1"/>
    </source>
</evidence>
<dbReference type="HOGENOM" id="CLU_033863_17_1_5"/>
<dbReference type="EMBL" id="HE616899">
    <property type="protein sequence ID" value="CCF01116.1"/>
    <property type="molecule type" value="Genomic_DNA"/>
</dbReference>
<keyword evidence="2" id="KW-0812">Transmembrane</keyword>
<feature type="transmembrane region" description="Helical" evidence="2">
    <location>
        <begin position="226"/>
        <end position="244"/>
    </location>
</feature>
<organism evidence="4 5">
    <name type="scientific">Sinorhizobium fredii (strain HH103)</name>
    <dbReference type="NCBI Taxonomy" id="1117943"/>
    <lineage>
        <taxon>Bacteria</taxon>
        <taxon>Pseudomonadati</taxon>
        <taxon>Pseudomonadota</taxon>
        <taxon>Alphaproteobacteria</taxon>
        <taxon>Hyphomicrobiales</taxon>
        <taxon>Rhizobiaceae</taxon>
        <taxon>Sinorhizobium/Ensifer group</taxon>
        <taxon>Sinorhizobium</taxon>
    </lineage>
</organism>
<dbReference type="InterPro" id="IPR000620">
    <property type="entry name" value="EamA_dom"/>
</dbReference>
<feature type="transmembrane region" description="Helical" evidence="2">
    <location>
        <begin position="87"/>
        <end position="106"/>
    </location>
</feature>
<dbReference type="Pfam" id="PF00892">
    <property type="entry name" value="EamA"/>
    <property type="match status" value="1"/>
</dbReference>
<dbReference type="PANTHER" id="PTHR22911:SF135">
    <property type="entry name" value="BLR4310 PROTEIN"/>
    <property type="match status" value="1"/>
</dbReference>
<gene>
    <name evidence="4" type="ordered locus">SFHH103_06658</name>
</gene>
<feature type="compositionally biased region" description="Polar residues" evidence="1">
    <location>
        <begin position="296"/>
        <end position="310"/>
    </location>
</feature>
<evidence type="ECO:0000256" key="2">
    <source>
        <dbReference type="SAM" id="Phobius"/>
    </source>
</evidence>
<feature type="transmembrane region" description="Helical" evidence="2">
    <location>
        <begin position="168"/>
        <end position="190"/>
    </location>
</feature>
<dbReference type="PANTHER" id="PTHR22911">
    <property type="entry name" value="ACYL-MALONYL CONDENSING ENZYME-RELATED"/>
    <property type="match status" value="1"/>
</dbReference>
<dbReference type="InterPro" id="IPR037185">
    <property type="entry name" value="EmrE-like"/>
</dbReference>
<dbReference type="GO" id="GO:0016020">
    <property type="term" value="C:membrane"/>
    <property type="evidence" value="ECO:0007669"/>
    <property type="project" value="InterPro"/>
</dbReference>
<proteinExistence type="predicted"/>
<feature type="transmembrane region" description="Helical" evidence="2">
    <location>
        <begin position="30"/>
        <end position="49"/>
    </location>
</feature>
<keyword evidence="2" id="KW-1133">Transmembrane helix</keyword>
<feature type="transmembrane region" description="Helical" evidence="2">
    <location>
        <begin position="250"/>
        <end position="272"/>
    </location>
</feature>
<name>G9AJ84_SINF1</name>
<dbReference type="SUPFAM" id="SSF103481">
    <property type="entry name" value="Multidrug resistance efflux transporter EmrE"/>
    <property type="match status" value="2"/>
</dbReference>